<accession>A0ABR9VJY2</accession>
<feature type="domain" description="PIN" evidence="1">
    <location>
        <begin position="17"/>
        <end position="129"/>
    </location>
</feature>
<reference evidence="2 3" key="1">
    <citation type="submission" date="2020-10" db="EMBL/GenBank/DDBJ databases">
        <authorList>
            <person name="Castelo-Branco R."/>
            <person name="Eusebio N."/>
            <person name="Adriana R."/>
            <person name="Vieira A."/>
            <person name="Brugerolle De Fraissinette N."/>
            <person name="Rezende De Castro R."/>
            <person name="Schneider M.P."/>
            <person name="Vasconcelos V."/>
            <person name="Leao P.N."/>
        </authorList>
    </citation>
    <scope>NUCLEOTIDE SEQUENCE [LARGE SCALE GENOMIC DNA]</scope>
    <source>
        <strain evidence="2 3">LEGE 00250</strain>
    </source>
</reference>
<protein>
    <submittedName>
        <fullName evidence="2">PIN domain-containing protein</fullName>
    </submittedName>
</protein>
<dbReference type="Gene3D" id="3.40.50.1010">
    <property type="entry name" value="5'-nuclease"/>
    <property type="match status" value="1"/>
</dbReference>
<gene>
    <name evidence="2" type="ORF">IQ227_22965</name>
</gene>
<dbReference type="Proteomes" id="UP000606776">
    <property type="component" value="Unassembled WGS sequence"/>
</dbReference>
<dbReference type="InterPro" id="IPR029060">
    <property type="entry name" value="PIN-like_dom_sf"/>
</dbReference>
<sequence length="155" mass="17260">MLTRDFQVETSKHLPLVFLDTNVIAAYLRGESPSSEIFSPAVLTQVRLAINPVVLQELFFLVESSKNPEILDELQEEVNVIPVNLQKAEEYLKYAADLRNRIAHSNDVLILSSAAECDYLVTYDKALSKALVSLSTSKPQIVTPEQLLSELGTKV</sequence>
<name>A0ABR9VJY2_9CYAN</name>
<dbReference type="InterPro" id="IPR002716">
    <property type="entry name" value="PIN_dom"/>
</dbReference>
<dbReference type="Pfam" id="PF01850">
    <property type="entry name" value="PIN"/>
    <property type="match status" value="1"/>
</dbReference>
<keyword evidence="3" id="KW-1185">Reference proteome</keyword>
<dbReference type="SUPFAM" id="SSF88723">
    <property type="entry name" value="PIN domain-like"/>
    <property type="match status" value="1"/>
</dbReference>
<evidence type="ECO:0000313" key="3">
    <source>
        <dbReference type="Proteomes" id="UP000606776"/>
    </source>
</evidence>
<evidence type="ECO:0000259" key="1">
    <source>
        <dbReference type="Pfam" id="PF01850"/>
    </source>
</evidence>
<organism evidence="2 3">
    <name type="scientific">Sphaerospermopsis aphanizomenoides LEGE 00250</name>
    <dbReference type="NCBI Taxonomy" id="2777972"/>
    <lineage>
        <taxon>Bacteria</taxon>
        <taxon>Bacillati</taxon>
        <taxon>Cyanobacteriota</taxon>
        <taxon>Cyanophyceae</taxon>
        <taxon>Nostocales</taxon>
        <taxon>Aphanizomenonaceae</taxon>
        <taxon>Sphaerospermopsis</taxon>
        <taxon>Sphaerospermopsis aphanizomenoides</taxon>
    </lineage>
</organism>
<proteinExistence type="predicted"/>
<comment type="caution">
    <text evidence="2">The sequence shown here is derived from an EMBL/GenBank/DDBJ whole genome shotgun (WGS) entry which is preliminary data.</text>
</comment>
<evidence type="ECO:0000313" key="2">
    <source>
        <dbReference type="EMBL" id="MBE9238801.1"/>
    </source>
</evidence>
<dbReference type="EMBL" id="JADEWB010000213">
    <property type="protein sequence ID" value="MBE9238801.1"/>
    <property type="molecule type" value="Genomic_DNA"/>
</dbReference>